<proteinExistence type="predicted"/>
<protein>
    <submittedName>
        <fullName evidence="2">Uncharacterized protein</fullName>
    </submittedName>
</protein>
<evidence type="ECO:0000313" key="3">
    <source>
        <dbReference type="Proteomes" id="UP001152604"/>
    </source>
</evidence>
<organism evidence="2 3">
    <name type="scientific">Mesorhizobium ventifaucium</name>
    <dbReference type="NCBI Taxonomy" id="666020"/>
    <lineage>
        <taxon>Bacteria</taxon>
        <taxon>Pseudomonadati</taxon>
        <taxon>Pseudomonadota</taxon>
        <taxon>Alphaproteobacteria</taxon>
        <taxon>Hyphomicrobiales</taxon>
        <taxon>Phyllobacteriaceae</taxon>
        <taxon>Mesorhizobium</taxon>
    </lineage>
</organism>
<evidence type="ECO:0000313" key="2">
    <source>
        <dbReference type="EMBL" id="CAH2402126.1"/>
    </source>
</evidence>
<comment type="caution">
    <text evidence="2">The sequence shown here is derived from an EMBL/GenBank/DDBJ whole genome shotgun (WGS) entry which is preliminary data.</text>
</comment>
<reference evidence="2" key="1">
    <citation type="submission" date="2022-03" db="EMBL/GenBank/DDBJ databases">
        <authorList>
            <person name="Brunel B."/>
        </authorList>
    </citation>
    <scope>NUCLEOTIDE SEQUENCE</scope>
    <source>
        <strain evidence="2">STM4922sample</strain>
    </source>
</reference>
<dbReference type="EMBL" id="CAKXZS010000023">
    <property type="protein sequence ID" value="CAH2402126.1"/>
    <property type="molecule type" value="Genomic_DNA"/>
</dbReference>
<name>A0ABN8JYY7_9HYPH</name>
<accession>A0ABN8JYY7</accession>
<gene>
    <name evidence="2" type="ORF">MES4922_30500</name>
</gene>
<evidence type="ECO:0000256" key="1">
    <source>
        <dbReference type="SAM" id="MobiDB-lite"/>
    </source>
</evidence>
<dbReference type="Proteomes" id="UP001152604">
    <property type="component" value="Unassembled WGS sequence"/>
</dbReference>
<feature type="region of interest" description="Disordered" evidence="1">
    <location>
        <begin position="1"/>
        <end position="29"/>
    </location>
</feature>
<sequence>MPWAVAAPRKPPARQPTGQTTRKRKRDEDAGASCLAFFDCPLSTKAPQLDRRPGQNLPDNASATLIRNPLCTGIVYHRINRLWSEPGEIVAQAVPAIAVRNHGVSTFGAALLVLLKPRRQAPVPCPWQEPGNSRLTGLRWAH</sequence>
<keyword evidence="3" id="KW-1185">Reference proteome</keyword>